<comment type="caution">
    <text evidence="2">The sequence shown here is derived from an EMBL/GenBank/DDBJ whole genome shotgun (WGS) entry which is preliminary data.</text>
</comment>
<sequence>MPERLHNLALDLQRRLRQDPPEN</sequence>
<accession>A3U0I5</accession>
<organism evidence="2 3">
    <name type="scientific">Pseudooceanicola batsensis (strain ATCC BAA-863 / DSM 15984 / KCTC 12145 / HTCC2597)</name>
    <name type="common">Oceanicola batsensis</name>
    <dbReference type="NCBI Taxonomy" id="252305"/>
    <lineage>
        <taxon>Bacteria</taxon>
        <taxon>Pseudomonadati</taxon>
        <taxon>Pseudomonadota</taxon>
        <taxon>Alphaproteobacteria</taxon>
        <taxon>Rhodobacterales</taxon>
        <taxon>Paracoccaceae</taxon>
        <taxon>Pseudooceanicola</taxon>
    </lineage>
</organism>
<dbReference type="EMBL" id="AAMO01000008">
    <property type="protein sequence ID" value="EAQ02276.1"/>
    <property type="molecule type" value="Genomic_DNA"/>
</dbReference>
<name>A3U0I5_PSEBH</name>
<dbReference type="AlphaFoldDB" id="A3U0I5"/>
<dbReference type="Proteomes" id="UP000004318">
    <property type="component" value="Unassembled WGS sequence"/>
</dbReference>
<evidence type="ECO:0000313" key="3">
    <source>
        <dbReference type="Proteomes" id="UP000004318"/>
    </source>
</evidence>
<dbReference type="STRING" id="252305.OB2597_19376"/>
<feature type="region of interest" description="Disordered" evidence="1">
    <location>
        <begin position="1"/>
        <end position="23"/>
    </location>
</feature>
<reference evidence="2 3" key="1">
    <citation type="journal article" date="2010" name="J. Bacteriol.">
        <title>Genome sequences of Oceanicola granulosus HTCC2516(T) and Oceanicola batsensis HTCC2597(TDelta).</title>
        <authorList>
            <person name="Thrash J.C."/>
            <person name="Cho J.C."/>
            <person name="Vergin K.L."/>
            <person name="Giovannoni S.J."/>
        </authorList>
    </citation>
    <scope>NUCLEOTIDE SEQUENCE [LARGE SCALE GENOMIC DNA]</scope>
    <source>
        <strain evidence="3">ATCC BAA-863 / DSM 15984 / KCTC 12145 / HTCC2597</strain>
    </source>
</reference>
<gene>
    <name evidence="2" type="ORF">OB2597_19376</name>
</gene>
<dbReference type="HOGENOM" id="CLU_3423007_0_0_5"/>
<protein>
    <submittedName>
        <fullName evidence="2">Uncharacterized protein</fullName>
    </submittedName>
</protein>
<keyword evidence="3" id="KW-1185">Reference proteome</keyword>
<evidence type="ECO:0000313" key="2">
    <source>
        <dbReference type="EMBL" id="EAQ02276.1"/>
    </source>
</evidence>
<proteinExistence type="predicted"/>
<evidence type="ECO:0000256" key="1">
    <source>
        <dbReference type="SAM" id="MobiDB-lite"/>
    </source>
</evidence>